<feature type="region of interest" description="Disordered" evidence="1">
    <location>
        <begin position="253"/>
        <end position="278"/>
    </location>
</feature>
<dbReference type="EMBL" id="BOQL01000001">
    <property type="protein sequence ID" value="GIM62859.1"/>
    <property type="molecule type" value="Genomic_DNA"/>
</dbReference>
<reference evidence="2" key="1">
    <citation type="submission" date="2021-03" db="EMBL/GenBank/DDBJ databases">
        <title>Whole genome shotgun sequence of Actinoplanes auranticolor NBRC 12245.</title>
        <authorList>
            <person name="Komaki H."/>
            <person name="Tamura T."/>
        </authorList>
    </citation>
    <scope>NUCLEOTIDE SEQUENCE</scope>
    <source>
        <strain evidence="2">NBRC 12245</strain>
    </source>
</reference>
<feature type="compositionally biased region" description="Basic and acidic residues" evidence="1">
    <location>
        <begin position="1"/>
        <end position="11"/>
    </location>
</feature>
<keyword evidence="3" id="KW-1185">Reference proteome</keyword>
<comment type="caution">
    <text evidence="2">The sequence shown here is derived from an EMBL/GenBank/DDBJ whole genome shotgun (WGS) entry which is preliminary data.</text>
</comment>
<evidence type="ECO:0000313" key="3">
    <source>
        <dbReference type="Proteomes" id="UP000681340"/>
    </source>
</evidence>
<dbReference type="Proteomes" id="UP000681340">
    <property type="component" value="Unassembled WGS sequence"/>
</dbReference>
<sequence length="278" mass="28883">MNGYRKDEDAGRLPGVPTLLETPGGAPGTVMTIDPGGAQIGGRLDVNPPQAILWRDGKVVDLPAGATGTIADVVGDTVVGYSTTPADESTGWVWRDGKVTTLAKVRGYSWTRPHAVNAKGVIAGWVHGTAPDDTVPVTWSSDGTVHPLQLPSYRPGERSGTARDIADDGTIVGEADGFPMLWWPDGTPEGLGGPWGDENKNGIAWAIAGRYVYGSGDGVETRWALKDGSLFSTASLPDAGEFGARAGTADGTALLAGDGLEKPAGRMDRPRRQGSGSH</sequence>
<gene>
    <name evidence="2" type="ORF">Aau02nite_00280</name>
</gene>
<proteinExistence type="predicted"/>
<feature type="region of interest" description="Disordered" evidence="1">
    <location>
        <begin position="1"/>
        <end position="27"/>
    </location>
</feature>
<name>A0A919S553_9ACTN</name>
<feature type="compositionally biased region" description="Basic and acidic residues" evidence="1">
    <location>
        <begin position="259"/>
        <end position="271"/>
    </location>
</feature>
<evidence type="ECO:0000256" key="1">
    <source>
        <dbReference type="SAM" id="MobiDB-lite"/>
    </source>
</evidence>
<dbReference type="AlphaFoldDB" id="A0A919S553"/>
<evidence type="ECO:0000313" key="2">
    <source>
        <dbReference type="EMBL" id="GIM62859.1"/>
    </source>
</evidence>
<organism evidence="2 3">
    <name type="scientific">Actinoplanes auranticolor</name>
    <dbReference type="NCBI Taxonomy" id="47988"/>
    <lineage>
        <taxon>Bacteria</taxon>
        <taxon>Bacillati</taxon>
        <taxon>Actinomycetota</taxon>
        <taxon>Actinomycetes</taxon>
        <taxon>Micromonosporales</taxon>
        <taxon>Micromonosporaceae</taxon>
        <taxon>Actinoplanes</taxon>
    </lineage>
</organism>
<protein>
    <submittedName>
        <fullName evidence="2">Uncharacterized protein</fullName>
    </submittedName>
</protein>
<accession>A0A919S553</accession>